<dbReference type="Pfam" id="PF00440">
    <property type="entry name" value="TetR_N"/>
    <property type="match status" value="1"/>
</dbReference>
<dbReference type="PROSITE" id="PS01081">
    <property type="entry name" value="HTH_TETR_1"/>
    <property type="match status" value="1"/>
</dbReference>
<accession>A0A857DH62</accession>
<evidence type="ECO:0000259" key="3">
    <source>
        <dbReference type="PROSITE" id="PS50977"/>
    </source>
</evidence>
<dbReference type="InterPro" id="IPR009057">
    <property type="entry name" value="Homeodomain-like_sf"/>
</dbReference>
<name>A0A857DH62_9FIRM</name>
<dbReference type="AlphaFoldDB" id="A0A857DH62"/>
<evidence type="ECO:0000256" key="1">
    <source>
        <dbReference type="ARBA" id="ARBA00023125"/>
    </source>
</evidence>
<dbReference type="PRINTS" id="PR00455">
    <property type="entry name" value="HTHTETR"/>
</dbReference>
<feature type="DNA-binding region" description="H-T-H motif" evidence="2">
    <location>
        <begin position="28"/>
        <end position="47"/>
    </location>
</feature>
<dbReference type="InterPro" id="IPR036271">
    <property type="entry name" value="Tet_transcr_reg_TetR-rel_C_sf"/>
</dbReference>
<dbReference type="GO" id="GO:0003677">
    <property type="term" value="F:DNA binding"/>
    <property type="evidence" value="ECO:0007669"/>
    <property type="project" value="UniProtKB-UniRule"/>
</dbReference>
<organism evidence="4 5">
    <name type="scientific">Dehalobacter restrictus</name>
    <dbReference type="NCBI Taxonomy" id="55583"/>
    <lineage>
        <taxon>Bacteria</taxon>
        <taxon>Bacillati</taxon>
        <taxon>Bacillota</taxon>
        <taxon>Clostridia</taxon>
        <taxon>Eubacteriales</taxon>
        <taxon>Desulfitobacteriaceae</taxon>
        <taxon>Dehalobacter</taxon>
    </lineage>
</organism>
<gene>
    <name evidence="4" type="ORF">GQ588_04555</name>
</gene>
<dbReference type="Pfam" id="PF08359">
    <property type="entry name" value="TetR_C_4"/>
    <property type="match status" value="1"/>
</dbReference>
<keyword evidence="1 2" id="KW-0238">DNA-binding</keyword>
<dbReference type="InterPro" id="IPR001647">
    <property type="entry name" value="HTH_TetR"/>
</dbReference>
<reference evidence="4 5" key="1">
    <citation type="submission" date="2019-12" db="EMBL/GenBank/DDBJ databases">
        <title>Sequence classification of anaerobic respiratory reductive dehalogenases: First we see many, then we see few.</title>
        <authorList>
            <person name="Molenda O."/>
            <person name="Puentes Jacome L.A."/>
            <person name="Cao X."/>
            <person name="Nesbo C.L."/>
            <person name="Tang S."/>
            <person name="Morson N."/>
            <person name="Patron J."/>
            <person name="Lomheim L."/>
            <person name="Wishart D.S."/>
            <person name="Edwards E.A."/>
        </authorList>
    </citation>
    <scope>NUCLEOTIDE SEQUENCE [LARGE SCALE GENOMIC DNA]</scope>
    <source>
        <strain evidence="4 5">12DCA</strain>
    </source>
</reference>
<dbReference type="InterPro" id="IPR023772">
    <property type="entry name" value="DNA-bd_HTH_TetR-type_CS"/>
</dbReference>
<dbReference type="SUPFAM" id="SSF48498">
    <property type="entry name" value="Tetracyclin repressor-like, C-terminal domain"/>
    <property type="match status" value="1"/>
</dbReference>
<evidence type="ECO:0000313" key="4">
    <source>
        <dbReference type="EMBL" id="QGZ99967.1"/>
    </source>
</evidence>
<dbReference type="RefSeq" id="WP_025205327.1">
    <property type="nucleotide sequence ID" value="NZ_CP046996.1"/>
</dbReference>
<protein>
    <submittedName>
        <fullName evidence="4">TetR family transcriptional regulator</fullName>
    </submittedName>
</protein>
<proteinExistence type="predicted"/>
<dbReference type="EMBL" id="CP046996">
    <property type="protein sequence ID" value="QGZ99967.1"/>
    <property type="molecule type" value="Genomic_DNA"/>
</dbReference>
<dbReference type="Gene3D" id="1.10.10.60">
    <property type="entry name" value="Homeodomain-like"/>
    <property type="match status" value="1"/>
</dbReference>
<dbReference type="PANTHER" id="PTHR43479:SF11">
    <property type="entry name" value="ACREF_ENVCD OPERON REPRESSOR-RELATED"/>
    <property type="match status" value="1"/>
</dbReference>
<dbReference type="PANTHER" id="PTHR43479">
    <property type="entry name" value="ACREF/ENVCD OPERON REPRESSOR-RELATED"/>
    <property type="match status" value="1"/>
</dbReference>
<dbReference type="InterPro" id="IPR013570">
    <property type="entry name" value="Tscrpt_reg_YsiA_C"/>
</dbReference>
<dbReference type="Gene3D" id="1.10.357.10">
    <property type="entry name" value="Tetracycline Repressor, domain 2"/>
    <property type="match status" value="1"/>
</dbReference>
<sequence length="205" mass="23671">MNLLIHRKESIILTTIDLIDKYGIHQISTREIAKKQNITEGAIYKHFKSKNELMLGVLDYFSQYDSDLFLTAQQKETTEEAIIFLVESFSSYYENYPSITAVLLSLEIMRYDEALKSKVEDIYSTRFVFLKKIIQKGQETGEISPKLSSEMLTDIIIGTCVALCARWRLQQYSFSLRGKCLEAVNTILGSFIQDKINPQRRESID</sequence>
<dbReference type="PROSITE" id="PS50977">
    <property type="entry name" value="HTH_TETR_2"/>
    <property type="match status" value="1"/>
</dbReference>
<feature type="domain" description="HTH tetR-type" evidence="3">
    <location>
        <begin position="5"/>
        <end position="65"/>
    </location>
</feature>
<evidence type="ECO:0000313" key="5">
    <source>
        <dbReference type="Proteomes" id="UP000430508"/>
    </source>
</evidence>
<dbReference type="InterPro" id="IPR050624">
    <property type="entry name" value="HTH-type_Tx_Regulator"/>
</dbReference>
<dbReference type="SUPFAM" id="SSF46689">
    <property type="entry name" value="Homeodomain-like"/>
    <property type="match status" value="1"/>
</dbReference>
<dbReference type="Proteomes" id="UP000430508">
    <property type="component" value="Chromosome"/>
</dbReference>
<evidence type="ECO:0000256" key="2">
    <source>
        <dbReference type="PROSITE-ProRule" id="PRU00335"/>
    </source>
</evidence>